<reference evidence="1" key="1">
    <citation type="submission" date="2023-01" db="EMBL/GenBank/DDBJ databases">
        <title>Genome assembly of the deep-sea coral Lophelia pertusa.</title>
        <authorList>
            <person name="Herrera S."/>
            <person name="Cordes E."/>
        </authorList>
    </citation>
    <scope>NUCLEOTIDE SEQUENCE</scope>
    <source>
        <strain evidence="1">USNM1676648</strain>
        <tissue evidence="1">Polyp</tissue>
    </source>
</reference>
<sequence>MSGKTEEQALAEFLEMVNEIASSKSAEARAEFKQWKSEISDHSNRIRLNWKLEDEKIPHLKSKELPKDQYSCLLDPHAWATNNYVCGIGGTLLIGGTIAVAAVSGLGT</sequence>
<organism evidence="1 2">
    <name type="scientific">Desmophyllum pertusum</name>
    <dbReference type="NCBI Taxonomy" id="174260"/>
    <lineage>
        <taxon>Eukaryota</taxon>
        <taxon>Metazoa</taxon>
        <taxon>Cnidaria</taxon>
        <taxon>Anthozoa</taxon>
        <taxon>Hexacorallia</taxon>
        <taxon>Scleractinia</taxon>
        <taxon>Caryophylliina</taxon>
        <taxon>Caryophylliidae</taxon>
        <taxon>Desmophyllum</taxon>
    </lineage>
</organism>
<dbReference type="EMBL" id="MU827310">
    <property type="protein sequence ID" value="KAJ7360402.1"/>
    <property type="molecule type" value="Genomic_DNA"/>
</dbReference>
<dbReference type="AlphaFoldDB" id="A0A9W9YNW2"/>
<gene>
    <name evidence="1" type="ORF">OS493_017035</name>
</gene>
<accession>A0A9W9YNW2</accession>
<evidence type="ECO:0000313" key="1">
    <source>
        <dbReference type="EMBL" id="KAJ7360402.1"/>
    </source>
</evidence>
<proteinExistence type="predicted"/>
<dbReference type="Proteomes" id="UP001163046">
    <property type="component" value="Unassembled WGS sequence"/>
</dbReference>
<keyword evidence="2" id="KW-1185">Reference proteome</keyword>
<protein>
    <submittedName>
        <fullName evidence="1">Uncharacterized protein</fullName>
    </submittedName>
</protein>
<comment type="caution">
    <text evidence="1">The sequence shown here is derived from an EMBL/GenBank/DDBJ whole genome shotgun (WGS) entry which is preliminary data.</text>
</comment>
<name>A0A9W9YNW2_9CNID</name>
<evidence type="ECO:0000313" key="2">
    <source>
        <dbReference type="Proteomes" id="UP001163046"/>
    </source>
</evidence>